<dbReference type="SUPFAM" id="SSF52833">
    <property type="entry name" value="Thioredoxin-like"/>
    <property type="match status" value="1"/>
</dbReference>
<dbReference type="EMBL" id="JAEHJZ010000007">
    <property type="protein sequence ID" value="MBJ7879875.1"/>
    <property type="molecule type" value="Genomic_DNA"/>
</dbReference>
<keyword evidence="5" id="KW-0049">Antioxidant</keyword>
<comment type="subunit">
    <text evidence="2">Monomer.</text>
</comment>
<dbReference type="EC" id="1.11.1.24" evidence="3"/>
<dbReference type="PANTHER" id="PTHR42801">
    <property type="entry name" value="THIOREDOXIN-DEPENDENT PEROXIDE REDUCTASE"/>
    <property type="match status" value="1"/>
</dbReference>
<dbReference type="GO" id="GO:0005737">
    <property type="term" value="C:cytoplasm"/>
    <property type="evidence" value="ECO:0007669"/>
    <property type="project" value="TreeGrafter"/>
</dbReference>
<evidence type="ECO:0000256" key="12">
    <source>
        <dbReference type="ARBA" id="ARBA00049091"/>
    </source>
</evidence>
<dbReference type="Proteomes" id="UP000662373">
    <property type="component" value="Unassembled WGS sequence"/>
</dbReference>
<dbReference type="InterPro" id="IPR024706">
    <property type="entry name" value="Peroxiredoxin_AhpC-typ"/>
</dbReference>
<feature type="domain" description="Thioredoxin" evidence="14">
    <location>
        <begin position="4"/>
        <end position="150"/>
    </location>
</feature>
<feature type="active site" description="Cysteine sulfenic acid (-SOH) intermediate; for peroxidase activity" evidence="13">
    <location>
        <position position="46"/>
    </location>
</feature>
<dbReference type="GO" id="GO:0034599">
    <property type="term" value="P:cellular response to oxidative stress"/>
    <property type="evidence" value="ECO:0007669"/>
    <property type="project" value="TreeGrafter"/>
</dbReference>
<evidence type="ECO:0000256" key="5">
    <source>
        <dbReference type="ARBA" id="ARBA00022862"/>
    </source>
</evidence>
<dbReference type="Pfam" id="PF00578">
    <property type="entry name" value="AhpC-TSA"/>
    <property type="match status" value="1"/>
</dbReference>
<dbReference type="InterPro" id="IPR000866">
    <property type="entry name" value="AhpC/TSA"/>
</dbReference>
<dbReference type="InterPro" id="IPR036249">
    <property type="entry name" value="Thioredoxin-like_sf"/>
</dbReference>
<dbReference type="CDD" id="cd03017">
    <property type="entry name" value="PRX_BCP"/>
    <property type="match status" value="1"/>
</dbReference>
<evidence type="ECO:0000259" key="14">
    <source>
        <dbReference type="PROSITE" id="PS51352"/>
    </source>
</evidence>
<evidence type="ECO:0000313" key="15">
    <source>
        <dbReference type="EMBL" id="MBJ7879875.1"/>
    </source>
</evidence>
<gene>
    <name evidence="15" type="primary">bcp</name>
    <name evidence="15" type="ORF">JEM65_04290</name>
</gene>
<dbReference type="RefSeq" id="WP_199597427.1">
    <property type="nucleotide sequence ID" value="NZ_JAEHJZ010000007.1"/>
</dbReference>
<evidence type="ECO:0000256" key="8">
    <source>
        <dbReference type="ARBA" id="ARBA00023284"/>
    </source>
</evidence>
<keyword evidence="6" id="KW-0560">Oxidoreductase</keyword>
<dbReference type="AlphaFoldDB" id="A0A934KPR2"/>
<proteinExistence type="inferred from homology"/>
<comment type="catalytic activity">
    <reaction evidence="12">
        <text>a hydroperoxide + [thioredoxin]-dithiol = an alcohol + [thioredoxin]-disulfide + H2O</text>
        <dbReference type="Rhea" id="RHEA:62620"/>
        <dbReference type="Rhea" id="RHEA-COMP:10698"/>
        <dbReference type="Rhea" id="RHEA-COMP:10700"/>
        <dbReference type="ChEBI" id="CHEBI:15377"/>
        <dbReference type="ChEBI" id="CHEBI:29950"/>
        <dbReference type="ChEBI" id="CHEBI:30879"/>
        <dbReference type="ChEBI" id="CHEBI:35924"/>
        <dbReference type="ChEBI" id="CHEBI:50058"/>
        <dbReference type="EC" id="1.11.1.24"/>
    </reaction>
</comment>
<evidence type="ECO:0000256" key="10">
    <source>
        <dbReference type="ARBA" id="ARBA00038489"/>
    </source>
</evidence>
<dbReference type="GO" id="GO:0008379">
    <property type="term" value="F:thioredoxin peroxidase activity"/>
    <property type="evidence" value="ECO:0007669"/>
    <property type="project" value="TreeGrafter"/>
</dbReference>
<comment type="similarity">
    <text evidence="10">Belongs to the peroxiredoxin family. BCP/PrxQ subfamily.</text>
</comment>
<evidence type="ECO:0000256" key="6">
    <source>
        <dbReference type="ARBA" id="ARBA00023002"/>
    </source>
</evidence>
<dbReference type="InterPro" id="IPR050924">
    <property type="entry name" value="Peroxiredoxin_BCP/PrxQ"/>
</dbReference>
<reference evidence="15 16" key="1">
    <citation type="submission" date="2020-09" db="EMBL/GenBank/DDBJ databases">
        <title>Draft genome of Gelidibacter salicanalis PAMC21136.</title>
        <authorList>
            <person name="Park H."/>
        </authorList>
    </citation>
    <scope>NUCLEOTIDE SEQUENCE [LARGE SCALE GENOMIC DNA]</scope>
    <source>
        <strain evidence="15 16">PAMC21136</strain>
    </source>
</reference>
<name>A0A934KPR2_9FLAO</name>
<dbReference type="PROSITE" id="PS51352">
    <property type="entry name" value="THIOREDOXIN_2"/>
    <property type="match status" value="1"/>
</dbReference>
<keyword evidence="8" id="KW-0676">Redox-active center</keyword>
<evidence type="ECO:0000256" key="2">
    <source>
        <dbReference type="ARBA" id="ARBA00011245"/>
    </source>
</evidence>
<evidence type="ECO:0000256" key="11">
    <source>
        <dbReference type="ARBA" id="ARBA00042639"/>
    </source>
</evidence>
<comment type="function">
    <text evidence="1">Thiol-specific peroxidase that catalyzes the reduction of hydrogen peroxide and organic hydroperoxides to water and alcohols, respectively. Plays a role in cell protection against oxidative stress by detoxifying peroxides and as sensor of hydrogen peroxide-mediated signaling events.</text>
</comment>
<dbReference type="Gene3D" id="3.40.30.10">
    <property type="entry name" value="Glutaredoxin"/>
    <property type="match status" value="1"/>
</dbReference>
<dbReference type="PIRSF" id="PIRSF000239">
    <property type="entry name" value="AHPC"/>
    <property type="match status" value="1"/>
</dbReference>
<evidence type="ECO:0000256" key="13">
    <source>
        <dbReference type="PIRSR" id="PIRSR000239-1"/>
    </source>
</evidence>
<organism evidence="15 16">
    <name type="scientific">Gelidibacter salicanalis</name>
    <dbReference type="NCBI Taxonomy" id="291193"/>
    <lineage>
        <taxon>Bacteria</taxon>
        <taxon>Pseudomonadati</taxon>
        <taxon>Bacteroidota</taxon>
        <taxon>Flavobacteriia</taxon>
        <taxon>Flavobacteriales</taxon>
        <taxon>Flavobacteriaceae</taxon>
        <taxon>Gelidibacter</taxon>
    </lineage>
</organism>
<keyword evidence="4 15" id="KW-0575">Peroxidase</keyword>
<dbReference type="InterPro" id="IPR013766">
    <property type="entry name" value="Thioredoxin_domain"/>
</dbReference>
<evidence type="ECO:0000256" key="7">
    <source>
        <dbReference type="ARBA" id="ARBA00023157"/>
    </source>
</evidence>
<keyword evidence="7" id="KW-1015">Disulfide bond</keyword>
<protein>
    <recommendedName>
        <fullName evidence="3">thioredoxin-dependent peroxiredoxin</fullName>
        <ecNumber evidence="3">1.11.1.24</ecNumber>
    </recommendedName>
    <alternativeName>
        <fullName evidence="9">Thioredoxin peroxidase</fullName>
    </alternativeName>
    <alternativeName>
        <fullName evidence="11">Thioredoxin-dependent peroxiredoxin Bcp</fullName>
    </alternativeName>
</protein>
<dbReference type="FunFam" id="3.40.30.10:FF:000007">
    <property type="entry name" value="Thioredoxin-dependent thiol peroxidase"/>
    <property type="match status" value="1"/>
</dbReference>
<sequence length="150" mass="17070">MTKLKVGDKAPNFSAKDDQGNTVTLSDYKGKKLIVFFYPKANTPTCTTEACNLRDHYKDLKDKGYEILGVSADNQKKQANFKAKYDFPYPLLADEEKEVIKAFDVWGEKKFMGRTFDGIHRVTFVIDENGVIEKVIDKVKAKIHTEQILA</sequence>
<evidence type="ECO:0000256" key="9">
    <source>
        <dbReference type="ARBA" id="ARBA00032824"/>
    </source>
</evidence>
<dbReference type="NCBIfam" id="NF006960">
    <property type="entry name" value="PRK09437.1"/>
    <property type="match status" value="1"/>
</dbReference>
<evidence type="ECO:0000313" key="16">
    <source>
        <dbReference type="Proteomes" id="UP000662373"/>
    </source>
</evidence>
<accession>A0A934KPR2</accession>
<dbReference type="PANTHER" id="PTHR42801:SF4">
    <property type="entry name" value="AHPC_TSA FAMILY PROTEIN"/>
    <property type="match status" value="1"/>
</dbReference>
<evidence type="ECO:0000256" key="4">
    <source>
        <dbReference type="ARBA" id="ARBA00022559"/>
    </source>
</evidence>
<dbReference type="GO" id="GO:0045454">
    <property type="term" value="P:cell redox homeostasis"/>
    <property type="evidence" value="ECO:0007669"/>
    <property type="project" value="TreeGrafter"/>
</dbReference>
<keyword evidence="16" id="KW-1185">Reference proteome</keyword>
<evidence type="ECO:0000256" key="3">
    <source>
        <dbReference type="ARBA" id="ARBA00013017"/>
    </source>
</evidence>
<evidence type="ECO:0000256" key="1">
    <source>
        <dbReference type="ARBA" id="ARBA00003330"/>
    </source>
</evidence>
<comment type="caution">
    <text evidence="15">The sequence shown here is derived from an EMBL/GenBank/DDBJ whole genome shotgun (WGS) entry which is preliminary data.</text>
</comment>